<dbReference type="Proteomes" id="UP000030764">
    <property type="component" value="Unassembled WGS sequence"/>
</dbReference>
<reference evidence="1 3" key="1">
    <citation type="journal article" date="2014" name="Nat. Genet.">
        <title>Genome and transcriptome of the porcine whipworm Trichuris suis.</title>
        <authorList>
            <person name="Jex A.R."/>
            <person name="Nejsum P."/>
            <person name="Schwarz E.M."/>
            <person name="Hu L."/>
            <person name="Young N.D."/>
            <person name="Hall R.S."/>
            <person name="Korhonen P.K."/>
            <person name="Liao S."/>
            <person name="Thamsborg S."/>
            <person name="Xia J."/>
            <person name="Xu P."/>
            <person name="Wang S."/>
            <person name="Scheerlinck J.P."/>
            <person name="Hofmann A."/>
            <person name="Sternberg P.W."/>
            <person name="Wang J."/>
            <person name="Gasser R.B."/>
        </authorList>
    </citation>
    <scope>NUCLEOTIDE SEQUENCE [LARGE SCALE GENOMIC DNA]</scope>
    <source>
        <strain evidence="2">DCEP-RM93F</strain>
        <strain evidence="1">DCEP-RM93M</strain>
    </source>
</reference>
<evidence type="ECO:0000313" key="3">
    <source>
        <dbReference type="Proteomes" id="UP000030764"/>
    </source>
</evidence>
<dbReference type="Proteomes" id="UP000030758">
    <property type="component" value="Unassembled WGS sequence"/>
</dbReference>
<name>A0A085LTT5_9BILA</name>
<gene>
    <name evidence="1" type="ORF">M513_10733</name>
    <name evidence="2" type="ORF">M514_10733</name>
</gene>
<dbReference type="EMBL" id="KL363295">
    <property type="protein sequence ID" value="KFD48381.1"/>
    <property type="molecule type" value="Genomic_DNA"/>
</dbReference>
<sequence>MERGQPSSCCQLTILVCLTIIPFRPSMRNHLLTLALVRPSSQLRHCVSLSLLVGLLARLRVEQLSRFVNDHWTLAGSGAKRGDKTRFGQPKRLEQKLTTVTHGDLDLITFCPCSQRGRKGAAESTNRKASLNFSIRYVDRKTLEELVVQKWKVRRAS</sequence>
<evidence type="ECO:0000313" key="2">
    <source>
        <dbReference type="EMBL" id="KFD61116.1"/>
    </source>
</evidence>
<dbReference type="EMBL" id="KL367635">
    <property type="protein sequence ID" value="KFD61116.1"/>
    <property type="molecule type" value="Genomic_DNA"/>
</dbReference>
<evidence type="ECO:0000313" key="1">
    <source>
        <dbReference type="EMBL" id="KFD48381.1"/>
    </source>
</evidence>
<dbReference type="AlphaFoldDB" id="A0A085LTT5"/>
<accession>A0A085LTT5</accession>
<proteinExistence type="predicted"/>
<organism evidence="1 3">
    <name type="scientific">Trichuris suis</name>
    <name type="common">pig whipworm</name>
    <dbReference type="NCBI Taxonomy" id="68888"/>
    <lineage>
        <taxon>Eukaryota</taxon>
        <taxon>Metazoa</taxon>
        <taxon>Ecdysozoa</taxon>
        <taxon>Nematoda</taxon>
        <taxon>Enoplea</taxon>
        <taxon>Dorylaimia</taxon>
        <taxon>Trichinellida</taxon>
        <taxon>Trichuridae</taxon>
        <taxon>Trichuris</taxon>
    </lineage>
</organism>
<keyword evidence="3" id="KW-1185">Reference proteome</keyword>
<protein>
    <submittedName>
        <fullName evidence="1">Uncharacterized protein</fullName>
    </submittedName>
</protein>